<evidence type="ECO:0000313" key="3">
    <source>
        <dbReference type="Proteomes" id="UP000029672"/>
    </source>
</evidence>
<dbReference type="KEGG" id="frf:LO80_07650"/>
<reference evidence="2 3" key="1">
    <citation type="submission" date="2014-10" db="EMBL/GenBank/DDBJ databases">
        <title>Whole genome sequence of Francisella endociliophora strain FSC1006, isolated from a laboratory culture of the marine ciliate Euplotes raikovi.</title>
        <authorList>
            <person name="Granberg M."/>
            <person name="Backman S."/>
            <person name="Lundmark E."/>
            <person name="Nilsson E."/>
            <person name="Karlsson E."/>
            <person name="Thelaus J."/>
            <person name="Ohrman C."/>
            <person name="Larkeryd A."/>
            <person name="Stenberg P."/>
        </authorList>
    </citation>
    <scope>NUCLEOTIDE SEQUENCE [LARGE SCALE GENOMIC DNA]</scope>
    <source>
        <strain evidence="2 3">FSC1006</strain>
    </source>
</reference>
<name>A0A097ERX5_9GAMM</name>
<dbReference type="Proteomes" id="UP000029672">
    <property type="component" value="Chromosome"/>
</dbReference>
<feature type="signal peptide" evidence="1">
    <location>
        <begin position="1"/>
        <end position="18"/>
    </location>
</feature>
<dbReference type="STRING" id="1547445.LO80_07650"/>
<organism evidence="2 3">
    <name type="scientific">Candidatus Francisella endociliophora</name>
    <dbReference type="NCBI Taxonomy" id="653937"/>
    <lineage>
        <taxon>Bacteria</taxon>
        <taxon>Pseudomonadati</taxon>
        <taxon>Pseudomonadota</taxon>
        <taxon>Gammaproteobacteria</taxon>
        <taxon>Thiotrichales</taxon>
        <taxon>Francisellaceae</taxon>
        <taxon>Francisella</taxon>
    </lineage>
</organism>
<sequence length="132" mass="15302">MFRIVAVMLMTIPASVFAGMTQTDIDKIYTKPIVLDAKHYTFDIGLPVDSTDGYRWFLIPPDYDYIDDSGYSHESVDVENSKWGGVDKFKLKLTRKFRKVPHKIVLHFECFRPFEKNPQVLKKDIVVLSVLD</sequence>
<gene>
    <name evidence="2" type="ORF">LO80_07650</name>
</gene>
<evidence type="ECO:0008006" key="4">
    <source>
        <dbReference type="Google" id="ProtNLM"/>
    </source>
</evidence>
<accession>A0A097ERX5</accession>
<evidence type="ECO:0000256" key="1">
    <source>
        <dbReference type="SAM" id="SignalP"/>
    </source>
</evidence>
<dbReference type="AlphaFoldDB" id="A0A097ERX5"/>
<proteinExistence type="predicted"/>
<dbReference type="EMBL" id="CP009574">
    <property type="protein sequence ID" value="AIT10321.1"/>
    <property type="molecule type" value="Genomic_DNA"/>
</dbReference>
<keyword evidence="1" id="KW-0732">Signal</keyword>
<feature type="chain" id="PRO_5001930134" description="Proteinase inhibitor I42 chagasin domain-containing protein" evidence="1">
    <location>
        <begin position="19"/>
        <end position="132"/>
    </location>
</feature>
<keyword evidence="3" id="KW-1185">Reference proteome</keyword>
<evidence type="ECO:0000313" key="2">
    <source>
        <dbReference type="EMBL" id="AIT10321.1"/>
    </source>
</evidence>
<dbReference type="HOGENOM" id="CLU_1893122_0_0_6"/>
<protein>
    <recommendedName>
        <fullName evidence="4">Proteinase inhibitor I42 chagasin domain-containing protein</fullName>
    </recommendedName>
</protein>